<evidence type="ECO:0000256" key="1">
    <source>
        <dbReference type="ARBA" id="ARBA00004651"/>
    </source>
</evidence>
<evidence type="ECO:0000259" key="8">
    <source>
        <dbReference type="Pfam" id="PF02687"/>
    </source>
</evidence>
<comment type="subcellular location">
    <subcellularLocation>
        <location evidence="1">Cell membrane</location>
        <topology evidence="1">Multi-pass membrane protein</topology>
    </subcellularLocation>
</comment>
<keyword evidence="11" id="KW-1185">Reference proteome</keyword>
<dbReference type="Proteomes" id="UP000331127">
    <property type="component" value="Unassembled WGS sequence"/>
</dbReference>
<feature type="domain" description="ABC3 transporter permease C-terminal" evidence="8">
    <location>
        <begin position="279"/>
        <end position="398"/>
    </location>
</feature>
<protein>
    <recommendedName>
        <fullName evidence="12">ABC3 transporter permease protein domain-containing protein</fullName>
    </recommendedName>
</protein>
<feature type="transmembrane region" description="Helical" evidence="7">
    <location>
        <begin position="442"/>
        <end position="463"/>
    </location>
</feature>
<evidence type="ECO:0000259" key="9">
    <source>
        <dbReference type="Pfam" id="PF12704"/>
    </source>
</evidence>
<evidence type="ECO:0000256" key="7">
    <source>
        <dbReference type="SAM" id="Phobius"/>
    </source>
</evidence>
<feature type="domain" description="MacB-like periplasmic core" evidence="9">
    <location>
        <begin position="442"/>
        <end position="637"/>
    </location>
</feature>
<dbReference type="RefSeq" id="WP_155356069.1">
    <property type="nucleotide sequence ID" value="NZ_BAAAHL010000037.1"/>
</dbReference>
<evidence type="ECO:0000256" key="2">
    <source>
        <dbReference type="ARBA" id="ARBA00022475"/>
    </source>
</evidence>
<feature type="transmembrane region" description="Helical" evidence="7">
    <location>
        <begin position="755"/>
        <end position="777"/>
    </location>
</feature>
<dbReference type="GO" id="GO:0022857">
    <property type="term" value="F:transmembrane transporter activity"/>
    <property type="evidence" value="ECO:0007669"/>
    <property type="project" value="TreeGrafter"/>
</dbReference>
<dbReference type="OrthoDB" id="3543912at2"/>
<keyword evidence="3 7" id="KW-0812">Transmembrane</keyword>
<dbReference type="PANTHER" id="PTHR30572">
    <property type="entry name" value="MEMBRANE COMPONENT OF TRANSPORTER-RELATED"/>
    <property type="match status" value="1"/>
</dbReference>
<dbReference type="GO" id="GO:0005886">
    <property type="term" value="C:plasma membrane"/>
    <property type="evidence" value="ECO:0007669"/>
    <property type="project" value="UniProtKB-SubCell"/>
</dbReference>
<feature type="transmembrane region" description="Helical" evidence="7">
    <location>
        <begin position="366"/>
        <end position="394"/>
    </location>
</feature>
<evidence type="ECO:0000256" key="3">
    <source>
        <dbReference type="ARBA" id="ARBA00022692"/>
    </source>
</evidence>
<evidence type="ECO:0000313" key="10">
    <source>
        <dbReference type="EMBL" id="GES10644.1"/>
    </source>
</evidence>
<evidence type="ECO:0000256" key="5">
    <source>
        <dbReference type="ARBA" id="ARBA00023136"/>
    </source>
</evidence>
<reference evidence="10 11" key="1">
    <citation type="submission" date="2019-10" db="EMBL/GenBank/DDBJ databases">
        <title>Whole genome shotgun sequence of Acrocarpospora macrocephala NBRC 16266.</title>
        <authorList>
            <person name="Ichikawa N."/>
            <person name="Kimura A."/>
            <person name="Kitahashi Y."/>
            <person name="Komaki H."/>
            <person name="Oguchi A."/>
        </authorList>
    </citation>
    <scope>NUCLEOTIDE SEQUENCE [LARGE SCALE GENOMIC DNA]</scope>
    <source>
        <strain evidence="10 11">NBRC 16266</strain>
    </source>
</reference>
<keyword evidence="2" id="KW-1003">Cell membrane</keyword>
<dbReference type="InterPro" id="IPR025857">
    <property type="entry name" value="MacB_PCD"/>
</dbReference>
<name>A0A5M3WNY1_9ACTN</name>
<dbReference type="Pfam" id="PF12704">
    <property type="entry name" value="MacB_PCD"/>
    <property type="match status" value="1"/>
</dbReference>
<keyword evidence="5 7" id="KW-0472">Membrane</keyword>
<dbReference type="PANTHER" id="PTHR30572:SF4">
    <property type="entry name" value="ABC TRANSPORTER PERMEASE YTRF"/>
    <property type="match status" value="1"/>
</dbReference>
<evidence type="ECO:0000256" key="6">
    <source>
        <dbReference type="ARBA" id="ARBA00038076"/>
    </source>
</evidence>
<evidence type="ECO:0008006" key="12">
    <source>
        <dbReference type="Google" id="ProtNLM"/>
    </source>
</evidence>
<proteinExistence type="inferred from homology"/>
<accession>A0A5M3WNY1</accession>
<evidence type="ECO:0000256" key="4">
    <source>
        <dbReference type="ARBA" id="ARBA00022989"/>
    </source>
</evidence>
<feature type="transmembrane region" description="Helical" evidence="7">
    <location>
        <begin position="710"/>
        <end position="735"/>
    </location>
</feature>
<dbReference type="InterPro" id="IPR050250">
    <property type="entry name" value="Macrolide_Exporter_MacB"/>
</dbReference>
<dbReference type="InterPro" id="IPR003838">
    <property type="entry name" value="ABC3_permease_C"/>
</dbReference>
<dbReference type="EMBL" id="BLAE01000023">
    <property type="protein sequence ID" value="GES10644.1"/>
    <property type="molecule type" value="Genomic_DNA"/>
</dbReference>
<gene>
    <name evidence="10" type="ORF">Amac_042410</name>
</gene>
<comment type="caution">
    <text evidence="10">The sequence shown here is derived from an EMBL/GenBank/DDBJ whole genome shotgun (WGS) entry which is preliminary data.</text>
</comment>
<feature type="domain" description="ABC3 transporter permease C-terminal" evidence="8">
    <location>
        <begin position="668"/>
        <end position="777"/>
    </location>
</feature>
<feature type="transmembrane region" description="Helical" evidence="7">
    <location>
        <begin position="664"/>
        <end position="689"/>
    </location>
</feature>
<dbReference type="Pfam" id="PF02687">
    <property type="entry name" value="FtsX"/>
    <property type="match status" value="2"/>
</dbReference>
<sequence>MSGIWLRLEIRRRWRSLVVLALLIAFAAGTVLAAVAGARRGATAIDRLVAVTLPFDAVVVPSIPGFDWEKVRALPSVAALMTIPLTPAYEVLDPPGVAPDLPITSDATTWKTIEKPVVLEGRLPSPGRADEVVILPKFTETYGKAVGDTVTVRLSTPEAVDAILSQGPTGDLAFTGPTLTARIVGVIRSPWFSDTIESKGEVIFPPALFAKYQDNVLGTKGLGVVQALVRLKGGPAALPTFKRELAQATGRTSIDVWPAEEMKTSEQQFLVFESLSLLAFGLAVLAAALVLIGQSVTRYTAATAADLHQLRAVGMTPWQGVGNASLGPVLAATVGAVLGVGLAYGASDWMPAGAAALLEPDPGLDFDALILIPGALAVPAAVALAAVLSAWAALGRLGSRPVRRSAVAGLVARANLPVPAVVGTRFALEPGRGRGAVPVRPALLGTVTGVLGVLAAFTFSSGVTDAGERPERFGQTFHAGIYLAQNGKVPADDAVRRALAQHPDVTGVTGDATGVAQSGKTAVALHTFDQGPKALPVVVSEGRLPRDDQEVMLAVNTAKTLGADIGDEIPLTGDPDRGTFRVSGIGFVPEGAHNKYFDGGLVTQEGFDALFDTFKFYSVLVAVRPGVDPQTLMDTVNKVPGVEFAYYEPPIPLVQLAQIRDMELLPVLLAAFLALLAVGAVGHVLATAVRRRSHEVAVMRALGLTRRQARWIVVTQASVLAAIGLLFGVPLGLALGRTLWRLVADTWPFAYVPPLAFWALLLVAPVSLVIANVLAAWPGGLAARLRISQVLRAE</sequence>
<organism evidence="10 11">
    <name type="scientific">Acrocarpospora macrocephala</name>
    <dbReference type="NCBI Taxonomy" id="150177"/>
    <lineage>
        <taxon>Bacteria</taxon>
        <taxon>Bacillati</taxon>
        <taxon>Actinomycetota</taxon>
        <taxon>Actinomycetes</taxon>
        <taxon>Streptosporangiales</taxon>
        <taxon>Streptosporangiaceae</taxon>
        <taxon>Acrocarpospora</taxon>
    </lineage>
</organism>
<comment type="similarity">
    <text evidence="6">Belongs to the ABC-4 integral membrane protein family.</text>
</comment>
<dbReference type="AlphaFoldDB" id="A0A5M3WNY1"/>
<feature type="transmembrane region" description="Helical" evidence="7">
    <location>
        <begin position="269"/>
        <end position="292"/>
    </location>
</feature>
<keyword evidence="4 7" id="KW-1133">Transmembrane helix</keyword>
<feature type="transmembrane region" description="Helical" evidence="7">
    <location>
        <begin position="325"/>
        <end position="346"/>
    </location>
</feature>
<evidence type="ECO:0000313" key="11">
    <source>
        <dbReference type="Proteomes" id="UP000331127"/>
    </source>
</evidence>